<sequence length="114" mass="12557">MDSGWPSKFLGRSSGHGQVPRLRGSEAEPAEVRSPAMPMIDSQPLSEQLTRIQAANTRCDALVEASRGKHVTDSHADHTERMRGIDEAQAAYHLELVKLSALVQSAIERAERIR</sequence>
<evidence type="ECO:0000256" key="1">
    <source>
        <dbReference type="SAM" id="MobiDB-lite"/>
    </source>
</evidence>
<proteinExistence type="predicted"/>
<reference evidence="2 3" key="1">
    <citation type="journal article" date="2007" name="ISME J.">
        <title>Sequence-based analysis of pQBR103; a representative of a unique, transfer-proficient mega plasmid resident in the microbial community of sugar beet.</title>
        <authorList>
            <person name="Tett A."/>
            <person name="Spiers A.J."/>
            <person name="Crossman L.C."/>
            <person name="Ager D."/>
            <person name="Ciric L."/>
            <person name="Dow J.M."/>
            <person name="Fry J.C."/>
            <person name="Harris D."/>
            <person name="Lilley A."/>
            <person name="Oliver A."/>
            <person name="Parkhill J."/>
            <person name="Quail M.A."/>
            <person name="Rainey P.B."/>
            <person name="Saunders N.J."/>
            <person name="Seeger K."/>
            <person name="Snyder L.A.S."/>
            <person name="Squares R."/>
            <person name="Thomas C.M."/>
            <person name="Turner S.L."/>
            <person name="Zhang X.-X."/>
            <person name="Field D."/>
            <person name="Bailey M.J."/>
        </authorList>
    </citation>
    <scope>NUCLEOTIDE SEQUENCE [LARGE SCALE GENOMIC DNA]</scope>
    <source>
        <strain evidence="2 3">SBW25</strain>
    </source>
</reference>
<evidence type="ECO:0000313" key="2">
    <source>
        <dbReference type="EMBL" id="CAM96100.1"/>
    </source>
</evidence>
<name>A4V7K3_PSEFS</name>
<dbReference type="EMBL" id="AM235768">
    <property type="protein sequence ID" value="CAM96100.1"/>
    <property type="molecule type" value="Genomic_DNA"/>
</dbReference>
<feature type="region of interest" description="Disordered" evidence="1">
    <location>
        <begin position="1"/>
        <end position="41"/>
    </location>
</feature>
<dbReference type="Proteomes" id="UP000002332">
    <property type="component" value="Plasmid pQBR103"/>
</dbReference>
<gene>
    <name evidence="2" type="ordered locus">pQBR0068</name>
</gene>
<geneLocation type="plasmid" evidence="2 3">
    <name>pQBR103</name>
</geneLocation>
<evidence type="ECO:0000313" key="3">
    <source>
        <dbReference type="Proteomes" id="UP000002332"/>
    </source>
</evidence>
<organism evidence="2 3">
    <name type="scientific">Pseudomonas fluorescens (strain SBW25)</name>
    <dbReference type="NCBI Taxonomy" id="216595"/>
    <lineage>
        <taxon>Bacteria</taxon>
        <taxon>Pseudomonadati</taxon>
        <taxon>Pseudomonadota</taxon>
        <taxon>Gammaproteobacteria</taxon>
        <taxon>Pseudomonadales</taxon>
        <taxon>Pseudomonadaceae</taxon>
        <taxon>Pseudomonas</taxon>
    </lineage>
</organism>
<dbReference type="PATRIC" id="fig|216595.4.peg.41"/>
<keyword evidence="2" id="KW-0614">Plasmid</keyword>
<dbReference type="AlphaFoldDB" id="A4V7K3"/>
<protein>
    <submittedName>
        <fullName evidence="2">Uncharacterized protein</fullName>
    </submittedName>
</protein>
<accession>A4V7K3</accession>